<feature type="transmembrane region" description="Helical" evidence="6">
    <location>
        <begin position="52"/>
        <end position="69"/>
    </location>
</feature>
<dbReference type="GO" id="GO:0005886">
    <property type="term" value="C:plasma membrane"/>
    <property type="evidence" value="ECO:0007669"/>
    <property type="project" value="UniProtKB-SubCell"/>
</dbReference>
<evidence type="ECO:0000259" key="7">
    <source>
        <dbReference type="Pfam" id="PF03772"/>
    </source>
</evidence>
<sequence>MLKKRQKIFYCLCSFLFAIALYFVISLKISISLAIILFIFSSTIKNTRSISIFLLIFFFFGLIVANFNTPPKTPSVIQYYNEQYVTVEGIITYVDERLDHTKLTFKSQSIKLDFNKTKITGKVLIKSQLYPKYNYGDFIELSCKLTSPEPIEKFQYDKYLARYNIYSLCYSPKIILLKHNQANLILQKILHFKDFTSQTINQTIPEPQASFLAGILLGSRKGIPDKLLQDFNRTGVTHIIAISGYNITVISVMLLNLCLSLNINRKKAFWLVTFGITIFTILTGASAAVIRSAIMGILVLYSKYLGRANHTANILIITASIMCLINPKILLFDAGFQLSFLATIGLIYLSPKIKKYFLWLTIKFSIQENLISTLSAIIMTTPLILFQFERFSLVAPIVNLLILSFIPWVMLTGFIQVITGFISLQLGQLIGFTSWLILEYIIRTVSTFSSLPFASINLKINCGIMLIIYFCLSLFIFSKQKNIFIKMFK</sequence>
<feature type="transmembrane region" description="Helical" evidence="6">
    <location>
        <begin position="269"/>
        <end position="301"/>
    </location>
</feature>
<keyword evidence="3 6" id="KW-0812">Transmembrane</keyword>
<evidence type="ECO:0000256" key="6">
    <source>
        <dbReference type="SAM" id="Phobius"/>
    </source>
</evidence>
<feature type="transmembrane region" description="Helical" evidence="6">
    <location>
        <begin position="458"/>
        <end position="477"/>
    </location>
</feature>
<keyword evidence="5 6" id="KW-0472">Membrane</keyword>
<dbReference type="STRING" id="1798002.A2478_01110"/>
<evidence type="ECO:0000313" key="10">
    <source>
        <dbReference type="Proteomes" id="UP000179001"/>
    </source>
</evidence>
<proteinExistence type="predicted"/>
<dbReference type="Pfam" id="PF03772">
    <property type="entry name" value="Competence"/>
    <property type="match status" value="1"/>
</dbReference>
<dbReference type="Pfam" id="PF13567">
    <property type="entry name" value="DUF4131"/>
    <property type="match status" value="1"/>
</dbReference>
<dbReference type="PANTHER" id="PTHR30619">
    <property type="entry name" value="DNA INTERNALIZATION/COMPETENCE PROTEIN COMEC/REC2"/>
    <property type="match status" value="1"/>
</dbReference>
<keyword evidence="2" id="KW-1003">Cell membrane</keyword>
<gene>
    <name evidence="9" type="ORF">A2478_01110</name>
</gene>
<evidence type="ECO:0000256" key="1">
    <source>
        <dbReference type="ARBA" id="ARBA00004651"/>
    </source>
</evidence>
<feature type="transmembrane region" description="Helical" evidence="6">
    <location>
        <begin position="12"/>
        <end position="40"/>
    </location>
</feature>
<organism evidence="9 10">
    <name type="scientific">Candidatus Falkowbacteria bacterium RIFOXYC2_FULL_36_12</name>
    <dbReference type="NCBI Taxonomy" id="1798002"/>
    <lineage>
        <taxon>Bacteria</taxon>
        <taxon>Candidatus Falkowiibacteriota</taxon>
    </lineage>
</organism>
<dbReference type="InterPro" id="IPR052159">
    <property type="entry name" value="Competence_DNA_uptake"/>
</dbReference>
<feature type="domain" description="DUF4131" evidence="8">
    <location>
        <begin position="25"/>
        <end position="175"/>
    </location>
</feature>
<keyword evidence="4 6" id="KW-1133">Transmembrane helix</keyword>
<dbReference type="EMBL" id="MFGJ01000008">
    <property type="protein sequence ID" value="OGF31023.1"/>
    <property type="molecule type" value="Genomic_DNA"/>
</dbReference>
<dbReference type="Proteomes" id="UP000179001">
    <property type="component" value="Unassembled WGS sequence"/>
</dbReference>
<dbReference type="NCBIfam" id="TIGR00360">
    <property type="entry name" value="ComEC_N-term"/>
    <property type="match status" value="1"/>
</dbReference>
<name>A0A1F5SX37_9BACT</name>
<dbReference type="InterPro" id="IPR025405">
    <property type="entry name" value="DUF4131"/>
</dbReference>
<comment type="caution">
    <text evidence="9">The sequence shown here is derived from an EMBL/GenBank/DDBJ whole genome shotgun (WGS) entry which is preliminary data.</text>
</comment>
<evidence type="ECO:0000313" key="9">
    <source>
        <dbReference type="EMBL" id="OGF31023.1"/>
    </source>
</evidence>
<feature type="transmembrane region" description="Helical" evidence="6">
    <location>
        <begin position="239"/>
        <end position="263"/>
    </location>
</feature>
<evidence type="ECO:0000256" key="3">
    <source>
        <dbReference type="ARBA" id="ARBA00022692"/>
    </source>
</evidence>
<evidence type="ECO:0000256" key="5">
    <source>
        <dbReference type="ARBA" id="ARBA00023136"/>
    </source>
</evidence>
<feature type="transmembrane region" description="Helical" evidence="6">
    <location>
        <begin position="394"/>
        <end position="411"/>
    </location>
</feature>
<evidence type="ECO:0000259" key="8">
    <source>
        <dbReference type="Pfam" id="PF13567"/>
    </source>
</evidence>
<reference evidence="9 10" key="1">
    <citation type="journal article" date="2016" name="Nat. Commun.">
        <title>Thousands of microbial genomes shed light on interconnected biogeochemical processes in an aquifer system.</title>
        <authorList>
            <person name="Anantharaman K."/>
            <person name="Brown C.T."/>
            <person name="Hug L.A."/>
            <person name="Sharon I."/>
            <person name="Castelle C.J."/>
            <person name="Probst A.J."/>
            <person name="Thomas B.C."/>
            <person name="Singh A."/>
            <person name="Wilkins M.J."/>
            <person name="Karaoz U."/>
            <person name="Brodie E.L."/>
            <person name="Williams K.H."/>
            <person name="Hubbard S.S."/>
            <person name="Banfield J.F."/>
        </authorList>
    </citation>
    <scope>NUCLEOTIDE SEQUENCE [LARGE SCALE GENOMIC DNA]</scope>
</reference>
<protein>
    <recommendedName>
        <fullName evidence="11">ComEC/Rec2-related protein domain-containing protein</fullName>
    </recommendedName>
</protein>
<feature type="domain" description="ComEC/Rec2-related protein" evidence="7">
    <location>
        <begin position="215"/>
        <end position="477"/>
    </location>
</feature>
<comment type="subcellular location">
    <subcellularLocation>
        <location evidence="1">Cell membrane</location>
        <topology evidence="1">Multi-pass membrane protein</topology>
    </subcellularLocation>
</comment>
<dbReference type="PANTHER" id="PTHR30619:SF7">
    <property type="entry name" value="BETA-LACTAMASE DOMAIN PROTEIN"/>
    <property type="match status" value="1"/>
</dbReference>
<evidence type="ECO:0008006" key="11">
    <source>
        <dbReference type="Google" id="ProtNLM"/>
    </source>
</evidence>
<dbReference type="InterPro" id="IPR004477">
    <property type="entry name" value="ComEC_N"/>
</dbReference>
<dbReference type="AlphaFoldDB" id="A0A1F5SX37"/>
<evidence type="ECO:0000256" key="4">
    <source>
        <dbReference type="ARBA" id="ARBA00022989"/>
    </source>
</evidence>
<feature type="transmembrane region" description="Helical" evidence="6">
    <location>
        <begin position="331"/>
        <end position="349"/>
    </location>
</feature>
<evidence type="ECO:0000256" key="2">
    <source>
        <dbReference type="ARBA" id="ARBA00022475"/>
    </source>
</evidence>
<feature type="transmembrane region" description="Helical" evidence="6">
    <location>
        <begin position="418"/>
        <end position="438"/>
    </location>
</feature>
<accession>A0A1F5SX37</accession>